<name>A0A4R4EF22_9BACL</name>
<evidence type="ECO:0000256" key="1">
    <source>
        <dbReference type="SAM" id="MobiDB-lite"/>
    </source>
</evidence>
<keyword evidence="6" id="KW-1185">Reference proteome</keyword>
<evidence type="ECO:0000313" key="5">
    <source>
        <dbReference type="EMBL" id="TCZ76791.1"/>
    </source>
</evidence>
<keyword evidence="2" id="KW-0472">Membrane</keyword>
<evidence type="ECO:0000259" key="3">
    <source>
        <dbReference type="Pfam" id="PF20013"/>
    </source>
</evidence>
<dbReference type="Pfam" id="PF20013">
    <property type="entry name" value="GAP1-N2"/>
    <property type="match status" value="1"/>
</dbReference>
<protein>
    <recommendedName>
        <fullName evidence="7">Glycosyltransferase</fullName>
    </recommendedName>
</protein>
<keyword evidence="2" id="KW-1133">Transmembrane helix</keyword>
<dbReference type="OrthoDB" id="2931061at2"/>
<dbReference type="InterPro" id="IPR045402">
    <property type="entry name" value="GAP1-N2"/>
</dbReference>
<dbReference type="Proteomes" id="UP000295418">
    <property type="component" value="Unassembled WGS sequence"/>
</dbReference>
<feature type="compositionally biased region" description="Low complexity" evidence="1">
    <location>
        <begin position="806"/>
        <end position="817"/>
    </location>
</feature>
<accession>A0A4R4EF22</accession>
<dbReference type="EMBL" id="SKFG01000011">
    <property type="protein sequence ID" value="TCZ76791.1"/>
    <property type="molecule type" value="Genomic_DNA"/>
</dbReference>
<evidence type="ECO:0008006" key="7">
    <source>
        <dbReference type="Google" id="ProtNLM"/>
    </source>
</evidence>
<evidence type="ECO:0000313" key="6">
    <source>
        <dbReference type="Proteomes" id="UP000295418"/>
    </source>
</evidence>
<reference evidence="5 6" key="1">
    <citation type="submission" date="2019-03" db="EMBL/GenBank/DDBJ databases">
        <authorList>
            <person name="Kim M.K.M."/>
        </authorList>
    </citation>
    <scope>NUCLEOTIDE SEQUENCE [LARGE SCALE GENOMIC DNA]</scope>
    <source>
        <strain evidence="5 6">18JY21-1</strain>
    </source>
</reference>
<keyword evidence="2" id="KW-0812">Transmembrane</keyword>
<evidence type="ECO:0000259" key="4">
    <source>
        <dbReference type="Pfam" id="PF20014"/>
    </source>
</evidence>
<organism evidence="5 6">
    <name type="scientific">Paenibacillus albiflavus</name>
    <dbReference type="NCBI Taxonomy" id="2545760"/>
    <lineage>
        <taxon>Bacteria</taxon>
        <taxon>Bacillati</taxon>
        <taxon>Bacillota</taxon>
        <taxon>Bacilli</taxon>
        <taxon>Bacillales</taxon>
        <taxon>Paenibacillaceae</taxon>
        <taxon>Paenibacillus</taxon>
    </lineage>
</organism>
<feature type="domain" description="GTPase-associated protein 1 middle" evidence="4">
    <location>
        <begin position="159"/>
        <end position="262"/>
    </location>
</feature>
<gene>
    <name evidence="5" type="ORF">E0485_12460</name>
</gene>
<feature type="compositionally biased region" description="Pro residues" evidence="1">
    <location>
        <begin position="836"/>
        <end position="867"/>
    </location>
</feature>
<feature type="transmembrane region" description="Helical" evidence="2">
    <location>
        <begin position="761"/>
        <end position="782"/>
    </location>
</feature>
<evidence type="ECO:0000256" key="2">
    <source>
        <dbReference type="SAM" id="Phobius"/>
    </source>
</evidence>
<comment type="caution">
    <text evidence="5">The sequence shown here is derived from an EMBL/GenBank/DDBJ whole genome shotgun (WGS) entry which is preliminary data.</text>
</comment>
<proteinExistence type="predicted"/>
<dbReference type="AlphaFoldDB" id="A0A4R4EF22"/>
<dbReference type="InterPro" id="IPR045401">
    <property type="entry name" value="GAP1-M"/>
</dbReference>
<feature type="domain" description="GTPase-associated protein 1 N-terminal" evidence="3">
    <location>
        <begin position="7"/>
        <end position="145"/>
    </location>
</feature>
<sequence length="867" mass="99080">MATTGRIFQQIYTRDREGIFRTNEGLDTVAKSPSLDNSFIKKVLHPFCFYNAPHELRVRAEQDIAQYPKALTMFPVETGELIIGRSLYAGSDFTGQRNTFLTHNFVIPPELKDDFVKNPSKIFRIRGFLERYDIQEGKELPELADLDYEQTLGYDPGALLEQLGITETIFKQLLASMMMSISGKKKVYVILNVDISETSVAATMLLELLFHCLPYELRRNCGFMTYNNEPQGKKYINVMFVEKGSIRALDRNIEKDYLFDLPNDRIANIDAGSSNSEYLDYAWRYRNEPEMLNAFYEFADEALTGADENDRLALSTYYKLFALYQIEQGNQQAYESNKEAVLESLNSFLHAEPEKVQPRLNNIMLKLLEQEYRMIRTEYTPPIGVIQSSMQYGLHAKEAVKKQLIEFWVLAIYNGWQKQDAGYTAQIYDRLLAQENLFDASMEFLYGQAYFEQMLLDYINIRFTKVKDAGRFEQELLFWVKHLPAMLNSVMFEDAALRRIDEMFTKQAASRDSRALYDVITRTFDKYPNLGIDSLCANLVSRLIVQTLNEIEPNPTNEEELKDLKFLFIIPRTELMAELTTRGRGNWKILHVVIQVVTREEIQASELVKEFEDLAPAELRKAQELLQKIYRGQVREDMYGKLIYAFYESNHEKFSNDSYDQFQYELLLEYLFINADEEGVYGFLLWSSTQSGFTVGRQVLPGYEKAISNYFRKHDDKAFKNRQTAAALMAVRHTGMLKLFKAIKLDQSNPLVRFIAKNKKLFRLTLLFAIIIALLAVVIILVRTLIHAFSGDDTPQDNIVTPPPTTVVSPLPSPAVSEMPDVSPSPDGAGTTVPPTSTPSPSGVPSPTPSPSSSPNASPTPSPAIKK</sequence>
<dbReference type="Pfam" id="PF20014">
    <property type="entry name" value="GAP1-M"/>
    <property type="match status" value="1"/>
</dbReference>
<dbReference type="RefSeq" id="WP_132418379.1">
    <property type="nucleotide sequence ID" value="NZ_SKFG01000011.1"/>
</dbReference>
<feature type="region of interest" description="Disordered" evidence="1">
    <location>
        <begin position="792"/>
        <end position="867"/>
    </location>
</feature>